<dbReference type="Pfam" id="PF00884">
    <property type="entry name" value="Sulfatase"/>
    <property type="match status" value="1"/>
</dbReference>
<dbReference type="InterPro" id="IPR017850">
    <property type="entry name" value="Alkaline_phosphatase_core_sf"/>
</dbReference>
<accession>A0A2P4ULG4</accession>
<dbReference type="PANTHER" id="PTHR42693:SF53">
    <property type="entry name" value="ENDO-4-O-SULFATASE"/>
    <property type="match status" value="1"/>
</dbReference>
<comment type="similarity">
    <text evidence="1">Belongs to the sulfatase family.</text>
</comment>
<comment type="caution">
    <text evidence="6">The sequence shown here is derived from an EMBL/GenBank/DDBJ whole genome shotgun (WGS) entry which is preliminary data.</text>
</comment>
<keyword evidence="2" id="KW-0479">Metal-binding</keyword>
<dbReference type="RefSeq" id="WP_103560940.1">
    <property type="nucleotide sequence ID" value="NZ_MTBP01000001.1"/>
</dbReference>
<keyword evidence="3 6" id="KW-0378">Hydrolase</keyword>
<evidence type="ECO:0000256" key="1">
    <source>
        <dbReference type="ARBA" id="ARBA00008779"/>
    </source>
</evidence>
<dbReference type="InterPro" id="IPR016024">
    <property type="entry name" value="ARM-type_fold"/>
</dbReference>
<proteinExistence type="inferred from homology"/>
<dbReference type="Pfam" id="PF13646">
    <property type="entry name" value="HEAT_2"/>
    <property type="match status" value="1"/>
</dbReference>
<feature type="domain" description="Sulfatase N-terminal" evidence="5">
    <location>
        <begin position="37"/>
        <end position="306"/>
    </location>
</feature>
<evidence type="ECO:0000256" key="4">
    <source>
        <dbReference type="ARBA" id="ARBA00022837"/>
    </source>
</evidence>
<keyword evidence="7" id="KW-1185">Reference proteome</keyword>
<dbReference type="InterPro" id="IPR024607">
    <property type="entry name" value="Sulfatase_CS"/>
</dbReference>
<organism evidence="6 7">
    <name type="scientific">Actinomadura rubteroloni</name>
    <dbReference type="NCBI Taxonomy" id="1926885"/>
    <lineage>
        <taxon>Bacteria</taxon>
        <taxon>Bacillati</taxon>
        <taxon>Actinomycetota</taxon>
        <taxon>Actinomycetes</taxon>
        <taxon>Streptosporangiales</taxon>
        <taxon>Thermomonosporaceae</taxon>
        <taxon>Actinomadura</taxon>
    </lineage>
</organism>
<dbReference type="PROSITE" id="PS00523">
    <property type="entry name" value="SULFATASE_1"/>
    <property type="match status" value="1"/>
</dbReference>
<name>A0A2P4ULG4_9ACTN</name>
<dbReference type="AlphaFoldDB" id="A0A2P4ULG4"/>
<dbReference type="Gene3D" id="1.25.10.10">
    <property type="entry name" value="Leucine-rich Repeat Variant"/>
    <property type="match status" value="1"/>
</dbReference>
<evidence type="ECO:0000259" key="5">
    <source>
        <dbReference type="Pfam" id="PF00884"/>
    </source>
</evidence>
<dbReference type="InterPro" id="IPR050738">
    <property type="entry name" value="Sulfatase"/>
</dbReference>
<sequence>MSGFEPSRRNVLAAGAGGALAAALTARPAAAASARRPNILWLISEDNNPYIGAYGDRVARTPTLDRLARDGVRYENAFSAAPVCAPSRFALVTGLPAETSGPAENMRAVGRLPSFARAVPEYLRAAGYYCTNNAKSDYNSPIDPARVWDASSTTAHWRNRPADAPFYSVFTYMTTHESQIFTAGPGRTRPEDVRVPAYVPDVPAIREDRARYYDLMEKMDGQLAARLAELEADGLAEDTIVFYFGDNGGILPRSKRYCYDSGLRTPLIVRYPRKWAHLAPARPGSVITAPITVSLDLPPTVLGLAGLRAPSHMTGTSLAARHRPAYAFGMRNRMDERYDIVRTVRDERFRYIRNYSPHRPYGQHQAYAWQQKGYQVWEQAHLDGTLTPVQERFWREKPAEELYDLRADPDEVRNLAADPRHRSHLNRLRRALDQHLLDVNDNGFIPEGSALEGYDASRAPGAYPLRRVLDVAGTAIRRDPRDVARLTRALADDNEVIRYWAASGLLMQKGKAAAPAADALTRILTNDPSPQVRIVAAETLARLGDRTEQAVSYLASTLDDHPDAQVRLQALNALTYLGDAARPALPAIDRAARSTAEYLHNAGKYLSLVLAGAYTPATPIFGA</sequence>
<dbReference type="SUPFAM" id="SSF48371">
    <property type="entry name" value="ARM repeat"/>
    <property type="match status" value="1"/>
</dbReference>
<evidence type="ECO:0000313" key="6">
    <source>
        <dbReference type="EMBL" id="POM25890.1"/>
    </source>
</evidence>
<dbReference type="EC" id="3.1.6.1" evidence="6"/>
<dbReference type="PROSITE" id="PS51318">
    <property type="entry name" value="TAT"/>
    <property type="match status" value="1"/>
</dbReference>
<evidence type="ECO:0000256" key="2">
    <source>
        <dbReference type="ARBA" id="ARBA00022723"/>
    </source>
</evidence>
<dbReference type="EMBL" id="MTBP01000001">
    <property type="protein sequence ID" value="POM25890.1"/>
    <property type="molecule type" value="Genomic_DNA"/>
</dbReference>
<dbReference type="InterPro" id="IPR011989">
    <property type="entry name" value="ARM-like"/>
</dbReference>
<dbReference type="GO" id="GO:0004065">
    <property type="term" value="F:arylsulfatase activity"/>
    <property type="evidence" value="ECO:0007669"/>
    <property type="project" value="UniProtKB-EC"/>
</dbReference>
<protein>
    <submittedName>
        <fullName evidence="6">Arylsulfatase</fullName>
        <ecNumber evidence="6">3.1.6.1</ecNumber>
    </submittedName>
</protein>
<dbReference type="InterPro" id="IPR006311">
    <property type="entry name" value="TAT_signal"/>
</dbReference>
<dbReference type="Proteomes" id="UP000242367">
    <property type="component" value="Unassembled WGS sequence"/>
</dbReference>
<dbReference type="InterPro" id="IPR000917">
    <property type="entry name" value="Sulfatase_N"/>
</dbReference>
<gene>
    <name evidence="6" type="primary">atsA_1</name>
    <name evidence="6" type="ORF">BTM25_02740</name>
</gene>
<evidence type="ECO:0000313" key="7">
    <source>
        <dbReference type="Proteomes" id="UP000242367"/>
    </source>
</evidence>
<reference evidence="6 7" key="1">
    <citation type="journal article" date="2017" name="Chemistry">
        <title>Isolation, Biosynthesis and Chemical Modifications of Rubterolones A-F: Rare Tropolone Alkaloids from Actinomadura sp. 5-2.</title>
        <authorList>
            <person name="Guo H."/>
            <person name="Benndorf R."/>
            <person name="Leichnitz D."/>
            <person name="Klassen J.L."/>
            <person name="Vollmers J."/>
            <person name="Gorls H."/>
            <person name="Steinacker M."/>
            <person name="Weigel C."/>
            <person name="Dahse H.M."/>
            <person name="Kaster A.K."/>
            <person name="de Beer Z.W."/>
            <person name="Poulsen M."/>
            <person name="Beemelmanns C."/>
        </authorList>
    </citation>
    <scope>NUCLEOTIDE SEQUENCE [LARGE SCALE GENOMIC DNA]</scope>
    <source>
        <strain evidence="6 7">5-2</strain>
    </source>
</reference>
<dbReference type="SUPFAM" id="SSF53649">
    <property type="entry name" value="Alkaline phosphatase-like"/>
    <property type="match status" value="1"/>
</dbReference>
<keyword evidence="4" id="KW-0106">Calcium</keyword>
<dbReference type="CDD" id="cd16027">
    <property type="entry name" value="SGSH"/>
    <property type="match status" value="1"/>
</dbReference>
<dbReference type="GO" id="GO:0046872">
    <property type="term" value="F:metal ion binding"/>
    <property type="evidence" value="ECO:0007669"/>
    <property type="project" value="UniProtKB-KW"/>
</dbReference>
<evidence type="ECO:0000256" key="3">
    <source>
        <dbReference type="ARBA" id="ARBA00022801"/>
    </source>
</evidence>
<dbReference type="PANTHER" id="PTHR42693">
    <property type="entry name" value="ARYLSULFATASE FAMILY MEMBER"/>
    <property type="match status" value="1"/>
</dbReference>
<dbReference type="Gene3D" id="3.40.720.10">
    <property type="entry name" value="Alkaline Phosphatase, subunit A"/>
    <property type="match status" value="1"/>
</dbReference>